<feature type="transmembrane region" description="Helical" evidence="8">
    <location>
        <begin position="86"/>
        <end position="107"/>
    </location>
</feature>
<evidence type="ECO:0000313" key="10">
    <source>
        <dbReference type="EMBL" id="KAB5595253.1"/>
    </source>
</evidence>
<feature type="compositionally biased region" description="Basic and acidic residues" evidence="7">
    <location>
        <begin position="448"/>
        <end position="469"/>
    </location>
</feature>
<dbReference type="OrthoDB" id="1924287at2759"/>
<feature type="transmembrane region" description="Helical" evidence="8">
    <location>
        <begin position="309"/>
        <end position="330"/>
    </location>
</feature>
<dbReference type="InterPro" id="IPR003891">
    <property type="entry name" value="Initiation_fac_eIF4g_MI"/>
</dbReference>
<sequence>MSRDIRPPIAGAARGDFASALLVSSQRSCYDHLVTYEYTAHTFFDMPVIGSSELVQRFHEEVAHGLVRRADVKTTLTPNATQRTTLIIAGVYVIAIGLLWCVLEGLFGMPRVADRVLRSCAGGVRADLFYFYQAYTVSQLDQLLTVGFHEMSHAFAGVLTCAKIHSIELDPDEGGVTRMSGGISMITLPAGYIGSCFIGACLIACGFDTNASKVACLVLAAFFLFTLWWARKNWLTWALIAGMSGLIVLFWFIAGGVALRYFVLFVGVMNCMYALWDIVDDTISRKVNTSDATVFAKQFGCCPPQVWGVIWLLIAFVFFALGVLVGIAAFKDTSAEQQAASDKFLPVTTKWCQTQKSPLAGGPFRCHNTKMSGMEIDKVENYDGDSKPKRKRLGFFKLMVEKTHLVCHRELSEPRSRSRSRSNSPKRSPSPPRARQRRSPSPPLSRHQRGDPDAPKVKDVDPERRKERERQLALRMAEIELGETPAPAKPEFDAKAEFAKLLNSRSGGVYVPPARLRALQAAAAEDKSSAEFQRLSWDALRKSITGIVNRVNVANIKHVIPELFQENLIRGRGLFSRSIMKAQAASLPFTPIFAALVAVINTKLPQVGELLLTRLVSQFRRSFKRNDKIVCHSTTTFIAHLVNQGVAHEIIALQILVLLLEQPTDDSVEIAVGFMREVGAYLAENSPRANNGVFERFRAVLHEGAIDKRVQYMIEVLFQVRKDKYKDNVIIPEGLDLVEEDDQITHQISLDDELQIQEGLNVFKFDPNFLENEEKYKEIKTEILGDDSDDESGSSGSESDSEEEAAADKPGIQDMTETNLVNLRRTIYLTIMNALSYEEAVHKLMKVNIQEGQEIELCNMIIECCSQERSYSNFYGLIGERFCKLNRVWCESFEEAFATYFDTIHRYETNRLRNIARFFGHLLATDAMTWAVFSVVKVNEDDTTSSSRIFIKILMQELQESMGLKTMAERFKDPTMRESFSGMFPMDDPTGKSTRFAVNYFTALGLGVLTEEMRANLLENARKIAALRDLEAQRAAMEDSSSSDSSDESSTSSDTDSSDSDSDSDDSRHAHRRRRSPTRSRSPRSDHSPPRRRGDSPPRRRGDSPPRRGYGSPTRRRSVSPRRDGDARRGGSSPPRRRQDSTPPRRRRGSSPSVSRSRSPSTPPRPRRGVRGDSSPRHRRDSPGRRDDSPPRRRDSPPRRSTRDSPSPRRPGNGDPPPRRSNLRDDSPPRRRAASPDSSPPRGDSPRRRRDSPPRRARDDSPRRPSPPRGGRDSPPHRRRDDSRRRYDSPPRRRDDSPPRRPQGSPRRARDDSPPRRRRGDSPDSGRANGRNRR</sequence>
<feature type="region of interest" description="Disordered" evidence="7">
    <location>
        <begin position="781"/>
        <end position="812"/>
    </location>
</feature>
<evidence type="ECO:0000256" key="1">
    <source>
        <dbReference type="ARBA" id="ARBA00003777"/>
    </source>
</evidence>
<dbReference type="SMART" id="SM00544">
    <property type="entry name" value="MA3"/>
    <property type="match status" value="1"/>
</dbReference>
<comment type="similarity">
    <text evidence="3">Belongs to the CWC22 family.</text>
</comment>
<evidence type="ECO:0000259" key="9">
    <source>
        <dbReference type="PROSITE" id="PS51366"/>
    </source>
</evidence>
<dbReference type="PROSITE" id="PS51366">
    <property type="entry name" value="MI"/>
    <property type="match status" value="1"/>
</dbReference>
<keyword evidence="8" id="KW-0472">Membrane</keyword>
<evidence type="ECO:0000256" key="3">
    <source>
        <dbReference type="ARBA" id="ARBA00006856"/>
    </source>
</evidence>
<dbReference type="PANTHER" id="PTHR18034:SF3">
    <property type="entry name" value="PRE-MRNA-SPLICING FACTOR CWC22 HOMOLOG"/>
    <property type="match status" value="1"/>
</dbReference>
<dbReference type="PANTHER" id="PTHR18034">
    <property type="entry name" value="CELL CYCLE CONTROL PROTEIN CWF22-RELATED"/>
    <property type="match status" value="1"/>
</dbReference>
<feature type="region of interest" description="Disordered" evidence="7">
    <location>
        <begin position="1035"/>
        <end position="1334"/>
    </location>
</feature>
<feature type="compositionally biased region" description="Low complexity" evidence="7">
    <location>
        <begin position="1150"/>
        <end position="1160"/>
    </location>
</feature>
<feature type="compositionally biased region" description="Low complexity" evidence="7">
    <location>
        <begin position="1039"/>
        <end position="1055"/>
    </location>
</feature>
<feature type="compositionally biased region" description="Basic and acidic residues" evidence="7">
    <location>
        <begin position="1270"/>
        <end position="1299"/>
    </location>
</feature>
<dbReference type="Proteomes" id="UP000383932">
    <property type="component" value="Unassembled WGS sequence"/>
</dbReference>
<feature type="compositionally biased region" description="Basic and acidic residues" evidence="7">
    <location>
        <begin position="1083"/>
        <end position="1106"/>
    </location>
</feature>
<evidence type="ECO:0000256" key="6">
    <source>
        <dbReference type="ARBA" id="ARBA00023242"/>
    </source>
</evidence>
<keyword evidence="6" id="KW-0539">Nucleus</keyword>
<feature type="transmembrane region" description="Helical" evidence="8">
    <location>
        <begin position="186"/>
        <end position="207"/>
    </location>
</feature>
<protein>
    <submittedName>
        <fullName evidence="10">Pre-mRNA-splicing factor</fullName>
    </submittedName>
</protein>
<evidence type="ECO:0000313" key="11">
    <source>
        <dbReference type="Proteomes" id="UP000383932"/>
    </source>
</evidence>
<feature type="compositionally biased region" description="Basic residues" evidence="7">
    <location>
        <begin position="1069"/>
        <end position="1082"/>
    </location>
</feature>
<dbReference type="InterPro" id="IPR003890">
    <property type="entry name" value="MIF4G-like_typ-3"/>
</dbReference>
<evidence type="ECO:0000256" key="7">
    <source>
        <dbReference type="SAM" id="MobiDB-lite"/>
    </source>
</evidence>
<dbReference type="GO" id="GO:0003723">
    <property type="term" value="F:RNA binding"/>
    <property type="evidence" value="ECO:0007669"/>
    <property type="project" value="InterPro"/>
</dbReference>
<dbReference type="Pfam" id="PF02847">
    <property type="entry name" value="MA3"/>
    <property type="match status" value="1"/>
</dbReference>
<dbReference type="Pfam" id="PF02854">
    <property type="entry name" value="MIF4G"/>
    <property type="match status" value="1"/>
</dbReference>
<keyword evidence="4" id="KW-0507">mRNA processing</keyword>
<feature type="region of interest" description="Disordered" evidence="7">
    <location>
        <begin position="409"/>
        <end position="469"/>
    </location>
</feature>
<dbReference type="FunFam" id="1.25.40.180:FF:000004">
    <property type="entry name" value="pre-mRNA-splicing factor CWC22 homolog"/>
    <property type="match status" value="1"/>
</dbReference>
<name>A0A5N5QUN3_9AGAM</name>
<evidence type="ECO:0000256" key="4">
    <source>
        <dbReference type="ARBA" id="ARBA00022664"/>
    </source>
</evidence>
<feature type="compositionally biased region" description="Basic and acidic residues" evidence="7">
    <location>
        <begin position="1251"/>
        <end position="1263"/>
    </location>
</feature>
<feature type="domain" description="MI" evidence="9">
    <location>
        <begin position="822"/>
        <end position="938"/>
    </location>
</feature>
<proteinExistence type="inferred from homology"/>
<dbReference type="SMART" id="SM00543">
    <property type="entry name" value="MIF4G"/>
    <property type="match status" value="1"/>
</dbReference>
<dbReference type="Gene3D" id="1.25.40.180">
    <property type="match status" value="1"/>
</dbReference>
<feature type="compositionally biased region" description="Basic and acidic residues" evidence="7">
    <location>
        <begin position="1170"/>
        <end position="1207"/>
    </location>
</feature>
<keyword evidence="11" id="KW-1185">Reference proteome</keyword>
<feature type="transmembrane region" description="Helical" evidence="8">
    <location>
        <begin position="214"/>
        <end position="230"/>
    </location>
</feature>
<evidence type="ECO:0000256" key="8">
    <source>
        <dbReference type="SAM" id="Phobius"/>
    </source>
</evidence>
<accession>A0A5N5QUN3</accession>
<dbReference type="GO" id="GO:0000398">
    <property type="term" value="P:mRNA splicing, via spliceosome"/>
    <property type="evidence" value="ECO:0007669"/>
    <property type="project" value="TreeGrafter"/>
</dbReference>
<comment type="caution">
    <text evidence="10">The sequence shown here is derived from an EMBL/GenBank/DDBJ whole genome shotgun (WGS) entry which is preliminary data.</text>
</comment>
<organism evidence="10 11">
    <name type="scientific">Ceratobasidium theobromae</name>
    <dbReference type="NCBI Taxonomy" id="1582974"/>
    <lineage>
        <taxon>Eukaryota</taxon>
        <taxon>Fungi</taxon>
        <taxon>Dikarya</taxon>
        <taxon>Basidiomycota</taxon>
        <taxon>Agaricomycotina</taxon>
        <taxon>Agaricomycetes</taxon>
        <taxon>Cantharellales</taxon>
        <taxon>Ceratobasidiaceae</taxon>
        <taxon>Ceratobasidium</taxon>
    </lineage>
</organism>
<reference evidence="10 11" key="1">
    <citation type="journal article" date="2019" name="Fungal Biol. Biotechnol.">
        <title>Draft genome sequence of fastidious pathogen Ceratobasidium theobromae, which causes vascular-streak dieback in Theobroma cacao.</title>
        <authorList>
            <person name="Ali S.S."/>
            <person name="Asman A."/>
            <person name="Shao J."/>
            <person name="Firmansyah A.P."/>
            <person name="Susilo A.W."/>
            <person name="Rosmana A."/>
            <person name="McMahon P."/>
            <person name="Junaid M."/>
            <person name="Guest D."/>
            <person name="Kheng T.Y."/>
            <person name="Meinhardt L.W."/>
            <person name="Bailey B.A."/>
        </authorList>
    </citation>
    <scope>NUCLEOTIDE SEQUENCE [LARGE SCALE GENOMIC DNA]</scope>
    <source>
        <strain evidence="10 11">CT2</strain>
    </source>
</reference>
<dbReference type="Pfam" id="PF13398">
    <property type="entry name" value="Peptidase_M50B"/>
    <property type="match status" value="1"/>
</dbReference>
<keyword evidence="8" id="KW-0812">Transmembrane</keyword>
<dbReference type="EMBL" id="SSOP01000011">
    <property type="protein sequence ID" value="KAB5595253.1"/>
    <property type="molecule type" value="Genomic_DNA"/>
</dbReference>
<comment type="function">
    <text evidence="1">Involved in pre-mRNA splicing.</text>
</comment>
<evidence type="ECO:0000256" key="2">
    <source>
        <dbReference type="ARBA" id="ARBA00004123"/>
    </source>
</evidence>
<evidence type="ECO:0000256" key="5">
    <source>
        <dbReference type="ARBA" id="ARBA00023187"/>
    </source>
</evidence>
<gene>
    <name evidence="10" type="ORF">CTheo_1331</name>
</gene>
<keyword evidence="8" id="KW-1133">Transmembrane helix</keyword>
<dbReference type="InterPro" id="IPR050781">
    <property type="entry name" value="CWC22_splicing_factor"/>
</dbReference>
<feature type="compositionally biased region" description="Basic and acidic residues" evidence="7">
    <location>
        <begin position="1308"/>
        <end position="1324"/>
    </location>
</feature>
<dbReference type="GO" id="GO:0071013">
    <property type="term" value="C:catalytic step 2 spliceosome"/>
    <property type="evidence" value="ECO:0007669"/>
    <property type="project" value="TreeGrafter"/>
</dbReference>
<comment type="subcellular location">
    <subcellularLocation>
        <location evidence="2">Nucleus</location>
    </subcellularLocation>
</comment>
<dbReference type="InterPro" id="IPR049500">
    <property type="entry name" value="Peptidase_M50B-like"/>
</dbReference>
<keyword evidence="5" id="KW-0508">mRNA splicing</keyword>
<dbReference type="SUPFAM" id="SSF48371">
    <property type="entry name" value="ARM repeat"/>
    <property type="match status" value="1"/>
</dbReference>
<dbReference type="InterPro" id="IPR016024">
    <property type="entry name" value="ARM-type_fold"/>
</dbReference>